<accession>A0A9P4L3U8</accession>
<comment type="caution">
    <text evidence="2">The sequence shown here is derived from an EMBL/GenBank/DDBJ whole genome shotgun (WGS) entry which is preliminary data.</text>
</comment>
<keyword evidence="3" id="KW-1185">Reference proteome</keyword>
<proteinExistence type="predicted"/>
<sequence length="205" mass="22387">MPHSTSLTPRSNSGSTPSVDTAQSCSLEAFTKLAAFISGAPWTTLSAIMSAGSEDQLKETLASVDLSDPQIQPSTSVTTTCQLIHKWLERYGQRSAASRDLIPLSLLLLLKFGVQNGATGALLKCNDSVRLVVALKIAFGNTSDSWMTLKPWEKQTGVLAELITKAEPLFLGVLDWGTWVQNDEFTDFVARLDMLWAIVFNKYES</sequence>
<protein>
    <submittedName>
        <fullName evidence="2">Uncharacterized protein</fullName>
    </submittedName>
</protein>
<feature type="region of interest" description="Disordered" evidence="1">
    <location>
        <begin position="1"/>
        <end position="20"/>
    </location>
</feature>
<dbReference type="RefSeq" id="XP_040783230.1">
    <property type="nucleotide sequence ID" value="XM_040932184.1"/>
</dbReference>
<gene>
    <name evidence="2" type="ORF">K460DRAFT_359247</name>
</gene>
<dbReference type="AlphaFoldDB" id="A0A9P4L3U8"/>
<dbReference type="GeneID" id="63849435"/>
<dbReference type="OrthoDB" id="3664249at2759"/>
<name>A0A9P4L3U8_9PLEO</name>
<organism evidence="2 3">
    <name type="scientific">Cucurbitaria berberidis CBS 394.84</name>
    <dbReference type="NCBI Taxonomy" id="1168544"/>
    <lineage>
        <taxon>Eukaryota</taxon>
        <taxon>Fungi</taxon>
        <taxon>Dikarya</taxon>
        <taxon>Ascomycota</taxon>
        <taxon>Pezizomycotina</taxon>
        <taxon>Dothideomycetes</taxon>
        <taxon>Pleosporomycetidae</taxon>
        <taxon>Pleosporales</taxon>
        <taxon>Pleosporineae</taxon>
        <taxon>Cucurbitariaceae</taxon>
        <taxon>Cucurbitaria</taxon>
    </lineage>
</organism>
<dbReference type="Proteomes" id="UP000800039">
    <property type="component" value="Unassembled WGS sequence"/>
</dbReference>
<reference evidence="2" key="1">
    <citation type="submission" date="2020-01" db="EMBL/GenBank/DDBJ databases">
        <authorList>
            <consortium name="DOE Joint Genome Institute"/>
            <person name="Haridas S."/>
            <person name="Albert R."/>
            <person name="Binder M."/>
            <person name="Bloem J."/>
            <person name="Labutti K."/>
            <person name="Salamov A."/>
            <person name="Andreopoulos B."/>
            <person name="Baker S.E."/>
            <person name="Barry K."/>
            <person name="Bills G."/>
            <person name="Bluhm B.H."/>
            <person name="Cannon C."/>
            <person name="Castanera R."/>
            <person name="Culley D.E."/>
            <person name="Daum C."/>
            <person name="Ezra D."/>
            <person name="Gonzalez J.B."/>
            <person name="Henrissat B."/>
            <person name="Kuo A."/>
            <person name="Liang C."/>
            <person name="Lipzen A."/>
            <person name="Lutzoni F."/>
            <person name="Magnuson J."/>
            <person name="Mondo S."/>
            <person name="Nolan M."/>
            <person name="Ohm R."/>
            <person name="Pangilinan J."/>
            <person name="Park H.-J."/>
            <person name="Ramirez L."/>
            <person name="Alfaro M."/>
            <person name="Sun H."/>
            <person name="Tritt A."/>
            <person name="Yoshinaga Y."/>
            <person name="Zwiers L.-H."/>
            <person name="Turgeon B.G."/>
            <person name="Goodwin S.B."/>
            <person name="Spatafora J.W."/>
            <person name="Crous P.W."/>
            <person name="Grigoriev I.V."/>
        </authorList>
    </citation>
    <scope>NUCLEOTIDE SEQUENCE</scope>
    <source>
        <strain evidence="2">CBS 394.84</strain>
    </source>
</reference>
<evidence type="ECO:0000256" key="1">
    <source>
        <dbReference type="SAM" id="MobiDB-lite"/>
    </source>
</evidence>
<evidence type="ECO:0000313" key="3">
    <source>
        <dbReference type="Proteomes" id="UP000800039"/>
    </source>
</evidence>
<dbReference type="EMBL" id="ML976619">
    <property type="protein sequence ID" value="KAF1840667.1"/>
    <property type="molecule type" value="Genomic_DNA"/>
</dbReference>
<evidence type="ECO:0000313" key="2">
    <source>
        <dbReference type="EMBL" id="KAF1840667.1"/>
    </source>
</evidence>